<dbReference type="InterPro" id="IPR000064">
    <property type="entry name" value="NLP_P60_dom"/>
</dbReference>
<evidence type="ECO:0000313" key="6">
    <source>
        <dbReference type="EMBL" id="EGC82691.1"/>
    </source>
</evidence>
<evidence type="ECO:0000256" key="4">
    <source>
        <dbReference type="ARBA" id="ARBA00022807"/>
    </source>
</evidence>
<dbReference type="eggNOG" id="COG0791">
    <property type="taxonomic scope" value="Bacteria"/>
</dbReference>
<dbReference type="STRING" id="879305.HMPREF9290_1622"/>
<dbReference type="GO" id="GO:0008234">
    <property type="term" value="F:cysteine-type peptidase activity"/>
    <property type="evidence" value="ECO:0007669"/>
    <property type="project" value="UniProtKB-KW"/>
</dbReference>
<dbReference type="Pfam" id="PF08460">
    <property type="entry name" value="SH3_5"/>
    <property type="match status" value="1"/>
</dbReference>
<dbReference type="GO" id="GO:0006508">
    <property type="term" value="P:proteolysis"/>
    <property type="evidence" value="ECO:0007669"/>
    <property type="project" value="UniProtKB-KW"/>
</dbReference>
<keyword evidence="2" id="KW-0645">Protease</keyword>
<dbReference type="SUPFAM" id="SSF54001">
    <property type="entry name" value="Cysteine proteinases"/>
    <property type="match status" value="1"/>
</dbReference>
<evidence type="ECO:0000256" key="2">
    <source>
        <dbReference type="ARBA" id="ARBA00022670"/>
    </source>
</evidence>
<comment type="similarity">
    <text evidence="1">Belongs to the peptidase C40 family.</text>
</comment>
<name>F0GU12_9FIRM</name>
<gene>
    <name evidence="6" type="ORF">HMPREF9290_1622</name>
</gene>
<dbReference type="EMBL" id="AEXM01000010">
    <property type="protein sequence ID" value="EGC82691.1"/>
    <property type="molecule type" value="Genomic_DNA"/>
</dbReference>
<sequence>MGNIEKMIEFAQSKKGKVGYSMAYPDRLGPEYMDCSSFVYYSLIAGGFLPSTNIIGNTESLYKLKGSVFREIYNYKDVKRGDIFIRGVEGKSYGAFGHTGIFLRKGSIIHCNYTNRSVSINDESSYITYYLDCKRSEEERYFRPIGADSRWTEKIKNGIAYVREATNVRSAPSTKSQIVALYQPKDVIYYDRLLENEGYLWLSYIGLSSGKRRYVAYGDTRGNRWIDV</sequence>
<dbReference type="PROSITE" id="PS51935">
    <property type="entry name" value="NLPC_P60"/>
    <property type="match status" value="1"/>
</dbReference>
<keyword evidence="3" id="KW-0378">Hydrolase</keyword>
<organism evidence="6 7">
    <name type="scientific">Anaerococcus prevotii ACS-065-V-Col13</name>
    <dbReference type="NCBI Taxonomy" id="879305"/>
    <lineage>
        <taxon>Bacteria</taxon>
        <taxon>Bacillati</taxon>
        <taxon>Bacillota</taxon>
        <taxon>Tissierellia</taxon>
        <taxon>Tissierellales</taxon>
        <taxon>Peptoniphilaceae</taxon>
        <taxon>Anaerococcus</taxon>
    </lineage>
</organism>
<evidence type="ECO:0000313" key="7">
    <source>
        <dbReference type="Proteomes" id="UP000005286"/>
    </source>
</evidence>
<comment type="caution">
    <text evidence="6">The sequence shown here is derived from an EMBL/GenBank/DDBJ whole genome shotgun (WGS) entry which is preliminary data.</text>
</comment>
<feature type="domain" description="NlpC/P60" evidence="5">
    <location>
        <begin position="1"/>
        <end position="142"/>
    </location>
</feature>
<keyword evidence="7" id="KW-1185">Reference proteome</keyword>
<evidence type="ECO:0000256" key="1">
    <source>
        <dbReference type="ARBA" id="ARBA00007074"/>
    </source>
</evidence>
<proteinExistence type="inferred from homology"/>
<accession>F0GU12</accession>
<dbReference type="AlphaFoldDB" id="F0GU12"/>
<keyword evidence="4" id="KW-0788">Thiol protease</keyword>
<protein>
    <submittedName>
        <fullName evidence="6">SH3 domain protein</fullName>
    </submittedName>
</protein>
<dbReference type="InterPro" id="IPR003646">
    <property type="entry name" value="SH3-like_bac-type"/>
</dbReference>
<evidence type="ECO:0000259" key="5">
    <source>
        <dbReference type="PROSITE" id="PS51935"/>
    </source>
</evidence>
<evidence type="ECO:0000256" key="3">
    <source>
        <dbReference type="ARBA" id="ARBA00022801"/>
    </source>
</evidence>
<dbReference type="Gene3D" id="2.30.30.40">
    <property type="entry name" value="SH3 Domains"/>
    <property type="match status" value="1"/>
</dbReference>
<reference evidence="6 7" key="1">
    <citation type="submission" date="2011-01" db="EMBL/GenBank/DDBJ databases">
        <authorList>
            <person name="Durkin A.S."/>
            <person name="Madupu R."/>
            <person name="Torralba M."/>
            <person name="Gillis M."/>
            <person name="Methe B."/>
            <person name="Sutton G."/>
            <person name="Nelson K.E."/>
        </authorList>
    </citation>
    <scope>NUCLEOTIDE SEQUENCE [LARGE SCALE GENOMIC DNA]</scope>
    <source>
        <strain evidence="6 7">ACS-065-V-Col13</strain>
    </source>
</reference>
<dbReference type="PATRIC" id="fig|879305.3.peg.293"/>
<dbReference type="InterPro" id="IPR008044">
    <property type="entry name" value="Phage_lysin"/>
</dbReference>
<dbReference type="Pfam" id="PF05382">
    <property type="entry name" value="Amidase_5"/>
    <property type="match status" value="1"/>
</dbReference>
<dbReference type="RefSeq" id="WP_004834091.1">
    <property type="nucleotide sequence ID" value="NZ_AEXM01000010.1"/>
</dbReference>
<dbReference type="InterPro" id="IPR038765">
    <property type="entry name" value="Papain-like_cys_pep_sf"/>
</dbReference>
<dbReference type="Gene3D" id="3.90.1720.10">
    <property type="entry name" value="endopeptidase domain like (from Nostoc punctiforme)"/>
    <property type="match status" value="1"/>
</dbReference>
<dbReference type="Proteomes" id="UP000005286">
    <property type="component" value="Unassembled WGS sequence"/>
</dbReference>